<dbReference type="EMBL" id="CP003107">
    <property type="protein sequence ID" value="AET61223.1"/>
    <property type="molecule type" value="Genomic_DNA"/>
</dbReference>
<evidence type="ECO:0000313" key="3">
    <source>
        <dbReference type="EMBL" id="AET61223.1"/>
    </source>
</evidence>
<reference key="2">
    <citation type="submission" date="2011-11" db="EMBL/GenBank/DDBJ databases">
        <authorList>
            <person name="Shin S.H."/>
            <person name="Kim S."/>
            <person name="Kim J.Y."/>
        </authorList>
    </citation>
    <scope>NUCLEOTIDE SEQUENCE</scope>
    <source>
        <strain>HPL-003</strain>
    </source>
</reference>
<dbReference type="PANTHER" id="PTHR13947">
    <property type="entry name" value="GNAT FAMILY N-ACETYLTRANSFERASE"/>
    <property type="match status" value="1"/>
</dbReference>
<evidence type="ECO:0000256" key="1">
    <source>
        <dbReference type="ARBA" id="ARBA00022679"/>
    </source>
</evidence>
<dbReference type="STRING" id="985665.HPL003_22495"/>
<dbReference type="PANTHER" id="PTHR13947:SF37">
    <property type="entry name" value="LD18367P"/>
    <property type="match status" value="1"/>
</dbReference>
<dbReference type="Pfam" id="PF00583">
    <property type="entry name" value="Acetyltransf_1"/>
    <property type="match status" value="1"/>
</dbReference>
<accession>G7VQN4</accession>
<name>G7VQN4_PAETH</name>
<evidence type="ECO:0000259" key="2">
    <source>
        <dbReference type="PROSITE" id="PS51186"/>
    </source>
</evidence>
<sequence length="187" mass="20890">MTKAHQLSINTLTQDDIQSVCQLFKYSISDAFKKEGLGHLQDDIQKEVENKKQMANASLNPVNSDTYFLVAKIAGAVVGTISFAPCGEDIRSCTGNQLNDVGELGSLYVLPSYQGQGVGSALIKELMAYLRKQGIDQFCLDSGYKRAQTRWLRKFGEPYKAVKDYWGPDSVHMVWFCKVSDYITGKR</sequence>
<dbReference type="GO" id="GO:0008080">
    <property type="term" value="F:N-acetyltransferase activity"/>
    <property type="evidence" value="ECO:0007669"/>
    <property type="project" value="InterPro"/>
</dbReference>
<feature type="domain" description="N-acetyltransferase" evidence="2">
    <location>
        <begin position="7"/>
        <end position="178"/>
    </location>
</feature>
<dbReference type="InterPro" id="IPR000182">
    <property type="entry name" value="GNAT_dom"/>
</dbReference>
<dbReference type="Gene3D" id="3.40.630.30">
    <property type="match status" value="1"/>
</dbReference>
<dbReference type="OrthoDB" id="1895809at2"/>
<gene>
    <name evidence="3" type="ordered locus">HPL003_22495</name>
</gene>
<protein>
    <submittedName>
        <fullName evidence="3">Acetyltransferase</fullName>
    </submittedName>
</protein>
<organism evidence="3 4">
    <name type="scientific">Paenibacillus terrae (strain HPL-003)</name>
    <dbReference type="NCBI Taxonomy" id="985665"/>
    <lineage>
        <taxon>Bacteria</taxon>
        <taxon>Bacillati</taxon>
        <taxon>Bacillota</taxon>
        <taxon>Bacilli</taxon>
        <taxon>Bacillales</taxon>
        <taxon>Paenibacillaceae</taxon>
        <taxon>Paenibacillus</taxon>
    </lineage>
</organism>
<dbReference type="CDD" id="cd04301">
    <property type="entry name" value="NAT_SF"/>
    <property type="match status" value="1"/>
</dbReference>
<dbReference type="InterPro" id="IPR050769">
    <property type="entry name" value="NAT_camello-type"/>
</dbReference>
<dbReference type="PROSITE" id="PS51186">
    <property type="entry name" value="GNAT"/>
    <property type="match status" value="1"/>
</dbReference>
<dbReference type="HOGENOM" id="CLU_127641_0_0_9"/>
<reference evidence="3 4" key="3">
    <citation type="journal article" date="2012" name="J. Bacteriol.">
        <title>Genome Sequence of Paenibacillus terrae HPL-003, a Xylanase-Producing Bacterium Isolated from Soil Found in Forest Residue.</title>
        <authorList>
            <person name="Shin S.H."/>
            <person name="Kim S."/>
            <person name="Kim J.Y."/>
            <person name="Song H.Y."/>
            <person name="Cho S.J."/>
            <person name="Kim D.R."/>
            <person name="Lee K.I."/>
            <person name="Lim H.K."/>
            <person name="Park N.J."/>
            <person name="Hwang I.T."/>
            <person name="Yang K.S."/>
        </authorList>
    </citation>
    <scope>NUCLEOTIDE SEQUENCE [LARGE SCALE GENOMIC DNA]</scope>
    <source>
        <strain evidence="3 4">HPL-003</strain>
    </source>
</reference>
<reference evidence="4" key="1">
    <citation type="submission" date="2011-11" db="EMBL/GenBank/DDBJ databases">
        <title>Complete sequence of Paenibacillus terrae HPL-003.</title>
        <authorList>
            <person name="Shin S.H."/>
            <person name="Kim S."/>
            <person name="Kim J.Y."/>
        </authorList>
    </citation>
    <scope>NUCLEOTIDE SEQUENCE [LARGE SCALE GENOMIC DNA]</scope>
    <source>
        <strain evidence="4">HPL-003</strain>
    </source>
</reference>
<dbReference type="InterPro" id="IPR016181">
    <property type="entry name" value="Acyl_CoA_acyltransferase"/>
</dbReference>
<dbReference type="eggNOG" id="COG3153">
    <property type="taxonomic scope" value="Bacteria"/>
</dbReference>
<dbReference type="AlphaFoldDB" id="G7VQN4"/>
<proteinExistence type="predicted"/>
<dbReference type="Proteomes" id="UP000005876">
    <property type="component" value="Chromosome"/>
</dbReference>
<dbReference type="KEGG" id="pta:HPL003_22495"/>
<keyword evidence="1 3" id="KW-0808">Transferase</keyword>
<evidence type="ECO:0000313" key="4">
    <source>
        <dbReference type="Proteomes" id="UP000005876"/>
    </source>
</evidence>
<dbReference type="SUPFAM" id="SSF55729">
    <property type="entry name" value="Acyl-CoA N-acyltransferases (Nat)"/>
    <property type="match status" value="1"/>
</dbReference>